<feature type="non-terminal residue" evidence="1">
    <location>
        <position position="61"/>
    </location>
</feature>
<proteinExistence type="predicted"/>
<dbReference type="AlphaFoldDB" id="A0A9D1WNG0"/>
<reference evidence="1" key="2">
    <citation type="submission" date="2021-04" db="EMBL/GenBank/DDBJ databases">
        <authorList>
            <person name="Gilroy R."/>
        </authorList>
    </citation>
    <scope>NUCLEOTIDE SEQUENCE</scope>
    <source>
        <strain evidence="1">1193</strain>
    </source>
</reference>
<comment type="caution">
    <text evidence="1">The sequence shown here is derived from an EMBL/GenBank/DDBJ whole genome shotgun (WGS) entry which is preliminary data.</text>
</comment>
<name>A0A9D1WNG0_9GAMM</name>
<protein>
    <submittedName>
        <fullName evidence="1">Uncharacterized protein</fullName>
    </submittedName>
</protein>
<reference evidence="1" key="1">
    <citation type="journal article" date="2021" name="PeerJ">
        <title>Extensive microbial diversity within the chicken gut microbiome revealed by metagenomics and culture.</title>
        <authorList>
            <person name="Gilroy R."/>
            <person name="Ravi A."/>
            <person name="Getino M."/>
            <person name="Pursley I."/>
            <person name="Horton D.L."/>
            <person name="Alikhan N.F."/>
            <person name="Baker D."/>
            <person name="Gharbi K."/>
            <person name="Hall N."/>
            <person name="Watson M."/>
            <person name="Adriaenssens E.M."/>
            <person name="Foster-Nyarko E."/>
            <person name="Jarju S."/>
            <person name="Secka A."/>
            <person name="Antonio M."/>
            <person name="Oren A."/>
            <person name="Chaudhuri R.R."/>
            <person name="La Ragione R."/>
            <person name="Hildebrand F."/>
            <person name="Pallen M.J."/>
        </authorList>
    </citation>
    <scope>NUCLEOTIDE SEQUENCE</scope>
    <source>
        <strain evidence="1">1193</strain>
    </source>
</reference>
<dbReference type="Proteomes" id="UP000824248">
    <property type="component" value="Unassembled WGS sequence"/>
</dbReference>
<accession>A0A9D1WNG0</accession>
<sequence length="61" mass="7177">MQYEMNEAGRQEILKQLRERLESRLEKARAAEVEAFAGHFYAMVPLEDLVNRRLDDFYGAT</sequence>
<organism evidence="1 2">
    <name type="scientific">Candidatus Halomonas stercoripullorum</name>
    <dbReference type="NCBI Taxonomy" id="2838617"/>
    <lineage>
        <taxon>Bacteria</taxon>
        <taxon>Pseudomonadati</taxon>
        <taxon>Pseudomonadota</taxon>
        <taxon>Gammaproteobacteria</taxon>
        <taxon>Oceanospirillales</taxon>
        <taxon>Halomonadaceae</taxon>
        <taxon>Halomonas</taxon>
    </lineage>
</organism>
<evidence type="ECO:0000313" key="1">
    <source>
        <dbReference type="EMBL" id="HIX62134.1"/>
    </source>
</evidence>
<dbReference type="EMBL" id="DXFC01000234">
    <property type="protein sequence ID" value="HIX62134.1"/>
    <property type="molecule type" value="Genomic_DNA"/>
</dbReference>
<evidence type="ECO:0000313" key="2">
    <source>
        <dbReference type="Proteomes" id="UP000824248"/>
    </source>
</evidence>
<gene>
    <name evidence="1" type="ORF">H9854_07870</name>
</gene>